<proteinExistence type="inferred from homology"/>
<dbReference type="PROSITE" id="PS00061">
    <property type="entry name" value="ADH_SHORT"/>
    <property type="match status" value="1"/>
</dbReference>
<comment type="caution">
    <text evidence="5">The sequence shown here is derived from an EMBL/GenBank/DDBJ whole genome shotgun (WGS) entry which is preliminary data.</text>
</comment>
<accession>A0ABP7Z5M7</accession>
<dbReference type="Proteomes" id="UP001500266">
    <property type="component" value="Unassembled WGS sequence"/>
</dbReference>
<protein>
    <submittedName>
        <fullName evidence="5">SDR family oxidoreductase</fullName>
    </submittedName>
</protein>
<dbReference type="InterPro" id="IPR020904">
    <property type="entry name" value="Sc_DH/Rdtase_CS"/>
</dbReference>
<dbReference type="Gene3D" id="3.40.50.720">
    <property type="entry name" value="NAD(P)-binding Rossmann-like Domain"/>
    <property type="match status" value="1"/>
</dbReference>
<dbReference type="PRINTS" id="PR00081">
    <property type="entry name" value="GDHRDH"/>
</dbReference>
<organism evidence="5 6">
    <name type="scientific">Actinomadura keratinilytica</name>
    <dbReference type="NCBI Taxonomy" id="547461"/>
    <lineage>
        <taxon>Bacteria</taxon>
        <taxon>Bacillati</taxon>
        <taxon>Actinomycetota</taxon>
        <taxon>Actinomycetes</taxon>
        <taxon>Streptosporangiales</taxon>
        <taxon>Thermomonosporaceae</taxon>
        <taxon>Actinomadura</taxon>
    </lineage>
</organism>
<dbReference type="InterPro" id="IPR057326">
    <property type="entry name" value="KR_dom"/>
</dbReference>
<dbReference type="PRINTS" id="PR00080">
    <property type="entry name" value="SDRFAMILY"/>
</dbReference>
<evidence type="ECO:0000256" key="2">
    <source>
        <dbReference type="ARBA" id="ARBA00022857"/>
    </source>
</evidence>
<dbReference type="SMART" id="SM00822">
    <property type="entry name" value="PKS_KR"/>
    <property type="match status" value="1"/>
</dbReference>
<evidence type="ECO:0000313" key="5">
    <source>
        <dbReference type="EMBL" id="GAA4147888.1"/>
    </source>
</evidence>
<dbReference type="PANTHER" id="PTHR43618:SF12">
    <property type="entry name" value="OXIDOREDUCTASE, SHORT-CHAIN DEHYDROGENASE_REDUCTASE FAMILY (AFU_ORTHOLOGUE AFUA_1G14540)"/>
    <property type="match status" value="1"/>
</dbReference>
<evidence type="ECO:0000256" key="1">
    <source>
        <dbReference type="ARBA" id="ARBA00006484"/>
    </source>
</evidence>
<dbReference type="InterPro" id="IPR052178">
    <property type="entry name" value="Sec_Metab_Biosynth_SDR"/>
</dbReference>
<sequence>MFPDLFSIAGRTALVTGGTRGIGYMIAEGYLKAGARVFISSRKPDACARAQKELSEFGDVTAVPSDVRDERQCRELIEEVARRTDRLDILVNNAGATWGAAFDDFPADAWDKVLGVNLKAPFLLTQLARPLLEAASEQDDPARVINIGSIDGLIVPGFGNYSYSASKAAVHHLTRHLAAELAPAILVNAIAPGPFPSKMMAATLDAIGERLTAASPVRRIGRTEDIAGAAVYLASRATAFMTGAVIPLDGGLSTTVRIHV</sequence>
<dbReference type="EMBL" id="BAABDO010000069">
    <property type="protein sequence ID" value="GAA4147888.1"/>
    <property type="molecule type" value="Genomic_DNA"/>
</dbReference>
<gene>
    <name evidence="5" type="ORF">GCM10022416_41630</name>
</gene>
<feature type="domain" description="Ketoreductase" evidence="4">
    <location>
        <begin position="11"/>
        <end position="193"/>
    </location>
</feature>
<evidence type="ECO:0000259" key="4">
    <source>
        <dbReference type="SMART" id="SM00822"/>
    </source>
</evidence>
<dbReference type="PANTHER" id="PTHR43618">
    <property type="entry name" value="7-ALPHA-HYDROXYSTEROID DEHYDROGENASE"/>
    <property type="match status" value="1"/>
</dbReference>
<comment type="similarity">
    <text evidence="1">Belongs to the short-chain dehydrogenases/reductases (SDR) family.</text>
</comment>
<keyword evidence="6" id="KW-1185">Reference proteome</keyword>
<keyword evidence="3" id="KW-0560">Oxidoreductase</keyword>
<reference evidence="6" key="1">
    <citation type="journal article" date="2019" name="Int. J. Syst. Evol. Microbiol.">
        <title>The Global Catalogue of Microorganisms (GCM) 10K type strain sequencing project: providing services to taxonomists for standard genome sequencing and annotation.</title>
        <authorList>
            <consortium name="The Broad Institute Genomics Platform"/>
            <consortium name="The Broad Institute Genome Sequencing Center for Infectious Disease"/>
            <person name="Wu L."/>
            <person name="Ma J."/>
        </authorList>
    </citation>
    <scope>NUCLEOTIDE SEQUENCE [LARGE SCALE GENOMIC DNA]</scope>
    <source>
        <strain evidence="6">JCM 17316</strain>
    </source>
</reference>
<keyword evidence="2" id="KW-0521">NADP</keyword>
<evidence type="ECO:0000256" key="3">
    <source>
        <dbReference type="ARBA" id="ARBA00023002"/>
    </source>
</evidence>
<dbReference type="Pfam" id="PF13561">
    <property type="entry name" value="adh_short_C2"/>
    <property type="match status" value="1"/>
</dbReference>
<evidence type="ECO:0000313" key="6">
    <source>
        <dbReference type="Proteomes" id="UP001500266"/>
    </source>
</evidence>
<name>A0ABP7Z5M7_9ACTN</name>
<dbReference type="InterPro" id="IPR002347">
    <property type="entry name" value="SDR_fam"/>
</dbReference>
<dbReference type="InterPro" id="IPR036291">
    <property type="entry name" value="NAD(P)-bd_dom_sf"/>
</dbReference>
<dbReference type="RefSeq" id="WP_345023152.1">
    <property type="nucleotide sequence ID" value="NZ_BAABDO010000069.1"/>
</dbReference>
<dbReference type="SUPFAM" id="SSF51735">
    <property type="entry name" value="NAD(P)-binding Rossmann-fold domains"/>
    <property type="match status" value="1"/>
</dbReference>